<gene>
    <name evidence="2" type="primary">Arhgef18</name>
</gene>
<reference evidence="2" key="1">
    <citation type="submission" date="2024-01" db="EMBL/GenBank/DDBJ databases">
        <title>GRCr8: a new rat reference genome assembly contstructed from accurate long reads and long range scaffolding.</title>
        <authorList>
            <person name="Doris P.A."/>
            <person name="Kalbfleisch T."/>
            <person name="Li K."/>
            <person name="Howe K."/>
            <person name="Wood J."/>
        </authorList>
    </citation>
    <scope>NUCLEOTIDE SEQUENCE [LARGE SCALE GENOMIC DNA]</scope>
    <source>
        <strain evidence="2">Brown Norway</strain>
    </source>
</reference>
<dbReference type="PANTHER" id="PTHR47440:SF1">
    <property type="entry name" value="RHO_RAC GUANINE NUCLEOTIDE EXCHANGE FACTOR 18"/>
    <property type="match status" value="1"/>
</dbReference>
<reference evidence="2" key="3">
    <citation type="submission" date="2025-09" db="UniProtKB">
        <authorList>
            <consortium name="Ensembl"/>
        </authorList>
    </citation>
    <scope>IDENTIFICATION</scope>
    <source>
        <strain evidence="2">Brown Norway</strain>
    </source>
</reference>
<dbReference type="InterPro" id="IPR053089">
    <property type="entry name" value="Rho_GEF18"/>
</dbReference>
<sequence length="505" mass="55508">MADSVLNHSWPALSKLWLKRWAFKRGSEPKPYAQPLDSGTAASTTRGGHGPRKPENPDFFSTMEDEQADGFLRHLSESAEDLSLDLGALQGSEYLRDLGLGAPSDLHQSEVVMDPETPRRESFHTSCEGASALPQRHSWERPRSCSERGRRLSLDASEVDEGACLPRTLASLALNLSGDGQKTWIQGCLPVSGTPAPSSKEGNSPEKRLRSKSVPVSCEEISCLEPASGSDVCAPPVQGLEPPVLECLEKDHVEPDHVLIVQQVLQELRQYHGARQRARMSISPGGPHSNLTWFEFLSESEDGVCKNEKTDKSTRVKRSLSSLRSRVTRQKEKGKNPAHLKDKIQDVPGKRECVNGHQLVRGTFSGHSSCPLCGKPLLSSVLGPDWPRSSYPQVLGFSTSFSQILVALQPRDSIILQCCCVHPGVPNSLFSLSFPCTRACSCVHLKVLIYKYQRTTLAVFSSVPFRYVMCDLCAGTSMYMHAHVSTCMWRLEINSGCLPLSLSTS</sequence>
<feature type="region of interest" description="Disordered" evidence="1">
    <location>
        <begin position="28"/>
        <end position="62"/>
    </location>
</feature>
<proteinExistence type="predicted"/>
<dbReference type="Proteomes" id="UP000002494">
    <property type="component" value="Chromosome 12"/>
</dbReference>
<organism evidence="2 3">
    <name type="scientific">Rattus norvegicus</name>
    <name type="common">Rat</name>
    <dbReference type="NCBI Taxonomy" id="10116"/>
    <lineage>
        <taxon>Eukaryota</taxon>
        <taxon>Metazoa</taxon>
        <taxon>Chordata</taxon>
        <taxon>Craniata</taxon>
        <taxon>Vertebrata</taxon>
        <taxon>Euteleostomi</taxon>
        <taxon>Mammalia</taxon>
        <taxon>Eutheria</taxon>
        <taxon>Euarchontoglires</taxon>
        <taxon>Glires</taxon>
        <taxon>Rodentia</taxon>
        <taxon>Myomorpha</taxon>
        <taxon>Muroidea</taxon>
        <taxon>Muridae</taxon>
        <taxon>Murinae</taxon>
        <taxon>Rattus</taxon>
    </lineage>
</organism>
<protein>
    <submittedName>
        <fullName evidence="2">Rho/Rac guanine nucleotide exchange factor 18</fullName>
    </submittedName>
</protein>
<feature type="region of interest" description="Disordered" evidence="1">
    <location>
        <begin position="191"/>
        <end position="211"/>
    </location>
</feature>
<dbReference type="Ensembl" id="ENSRNOT00000168177.1">
    <property type="protein sequence ID" value="ENSRNOP00000108312.1"/>
    <property type="gene ID" value="ENSRNOG00000028090.6"/>
</dbReference>
<feature type="compositionally biased region" description="Basic and acidic residues" evidence="1">
    <location>
        <begin position="329"/>
        <end position="341"/>
    </location>
</feature>
<feature type="region of interest" description="Disordered" evidence="1">
    <location>
        <begin position="315"/>
        <end position="341"/>
    </location>
</feature>
<keyword evidence="3" id="KW-1185">Reference proteome</keyword>
<dbReference type="RGD" id="1311448">
    <property type="gene designation" value="Arhgef18"/>
</dbReference>
<name>A0ABK0M095_RAT</name>
<dbReference type="PANTHER" id="PTHR47440">
    <property type="entry name" value="RIKEN CDNA A430078G23 GENE"/>
    <property type="match status" value="1"/>
</dbReference>
<evidence type="ECO:0000256" key="1">
    <source>
        <dbReference type="SAM" id="MobiDB-lite"/>
    </source>
</evidence>
<reference evidence="2" key="2">
    <citation type="submission" date="2025-08" db="UniProtKB">
        <authorList>
            <consortium name="Ensembl"/>
        </authorList>
    </citation>
    <scope>IDENTIFICATION</scope>
    <source>
        <strain evidence="2">Brown Norway</strain>
    </source>
</reference>
<dbReference type="GeneTree" id="ENSGT00940000157375"/>
<evidence type="ECO:0000313" key="3">
    <source>
        <dbReference type="Proteomes" id="UP000002494"/>
    </source>
</evidence>
<evidence type="ECO:0000313" key="2">
    <source>
        <dbReference type="Ensembl" id="ENSRNOP00000108312.1"/>
    </source>
</evidence>
<accession>A0ABK0M095</accession>